<evidence type="ECO:0000313" key="1">
    <source>
        <dbReference type="EMBL" id="MBA0637197.1"/>
    </source>
</evidence>
<evidence type="ECO:0000313" key="2">
    <source>
        <dbReference type="Proteomes" id="UP000593561"/>
    </source>
</evidence>
<keyword evidence="2" id="KW-1185">Reference proteome</keyword>
<proteinExistence type="predicted"/>
<organism evidence="1 2">
    <name type="scientific">Gossypium davidsonii</name>
    <name type="common">Davidson's cotton</name>
    <name type="synonym">Gossypium klotzschianum subsp. davidsonii</name>
    <dbReference type="NCBI Taxonomy" id="34287"/>
    <lineage>
        <taxon>Eukaryota</taxon>
        <taxon>Viridiplantae</taxon>
        <taxon>Streptophyta</taxon>
        <taxon>Embryophyta</taxon>
        <taxon>Tracheophyta</taxon>
        <taxon>Spermatophyta</taxon>
        <taxon>Magnoliopsida</taxon>
        <taxon>eudicotyledons</taxon>
        <taxon>Gunneridae</taxon>
        <taxon>Pentapetalae</taxon>
        <taxon>rosids</taxon>
        <taxon>malvids</taxon>
        <taxon>Malvales</taxon>
        <taxon>Malvaceae</taxon>
        <taxon>Malvoideae</taxon>
        <taxon>Gossypium</taxon>
    </lineage>
</organism>
<name>A0A7J8TG92_GOSDV</name>
<accession>A0A7J8TG92</accession>
<gene>
    <name evidence="1" type="ORF">Godav_024545</name>
</gene>
<dbReference type="Proteomes" id="UP000593561">
    <property type="component" value="Unassembled WGS sequence"/>
</dbReference>
<dbReference type="EMBL" id="JABFAC010248007">
    <property type="protein sequence ID" value="MBA0637197.1"/>
    <property type="molecule type" value="Genomic_DNA"/>
</dbReference>
<sequence length="48" mass="5592">MENKFLDKVENNAVVRVWLEKTQLEKGDNLSEGYTPELWDFTYMGPVG</sequence>
<comment type="caution">
    <text evidence="1">The sequence shown here is derived from an EMBL/GenBank/DDBJ whole genome shotgun (WGS) entry which is preliminary data.</text>
</comment>
<protein>
    <submittedName>
        <fullName evidence="1">Uncharacterized protein</fullName>
    </submittedName>
</protein>
<reference evidence="1 2" key="1">
    <citation type="journal article" date="2019" name="Genome Biol. Evol.">
        <title>Insights into the evolution of the New World diploid cottons (Gossypium, subgenus Houzingenia) based on genome sequencing.</title>
        <authorList>
            <person name="Grover C.E."/>
            <person name="Arick M.A. 2nd"/>
            <person name="Thrash A."/>
            <person name="Conover J.L."/>
            <person name="Sanders W.S."/>
            <person name="Peterson D.G."/>
            <person name="Frelichowski J.E."/>
            <person name="Scheffler J.A."/>
            <person name="Scheffler B.E."/>
            <person name="Wendel J.F."/>
        </authorList>
    </citation>
    <scope>NUCLEOTIDE SEQUENCE [LARGE SCALE GENOMIC DNA]</scope>
    <source>
        <strain evidence="1">27</strain>
        <tissue evidence="1">Leaf</tissue>
    </source>
</reference>
<dbReference type="AlphaFoldDB" id="A0A7J8TG92"/>